<accession>A0A8T0VG41</accession>
<comment type="cofactor">
    <cofactor evidence="2">
        <name>heme</name>
        <dbReference type="ChEBI" id="CHEBI:30413"/>
    </cofactor>
</comment>
<dbReference type="EMBL" id="CM029040">
    <property type="protein sequence ID" value="KAG2633748.1"/>
    <property type="molecule type" value="Genomic_DNA"/>
</dbReference>
<keyword evidence="2 3" id="KW-0479">Metal-binding</keyword>
<dbReference type="GO" id="GO:0005506">
    <property type="term" value="F:iron ion binding"/>
    <property type="evidence" value="ECO:0007669"/>
    <property type="project" value="InterPro"/>
</dbReference>
<evidence type="ECO:0000256" key="2">
    <source>
        <dbReference type="PIRSR" id="PIRSR602401-1"/>
    </source>
</evidence>
<dbReference type="InterPro" id="IPR036396">
    <property type="entry name" value="Cyt_P450_sf"/>
</dbReference>
<evidence type="ECO:0000313" key="4">
    <source>
        <dbReference type="EMBL" id="KAG2633748.1"/>
    </source>
</evidence>
<evidence type="ECO:0000256" key="3">
    <source>
        <dbReference type="RuleBase" id="RU000461"/>
    </source>
</evidence>
<dbReference type="OrthoDB" id="3934656at2759"/>
<dbReference type="InterPro" id="IPR002401">
    <property type="entry name" value="Cyt_P450_E_grp-I"/>
</dbReference>
<dbReference type="Proteomes" id="UP000823388">
    <property type="component" value="Chromosome 2N"/>
</dbReference>
<keyword evidence="3" id="KW-0503">Monooxygenase</keyword>
<sequence>MAFFVVCISSLLIISISSYVFQLLADRRRQLPPGPTPLPFIGNLLDVASELPHRSLARLARRHGPLMTVRLGTLVAVVASSPSTAREVLQTHNGSLTGRSPPDAWLALGHAANSVFVIPPGRMWRALRRIGTEHLLSARQLDGTRLRPVLRDAVLDLVRRVSGMAVAGRPVEVSRAAFASMMDLQWRAMFSAGLDDAAARALHDAAREAVALSLKPNVSDFFPALAAADLQGVRRRFARRLAMVYQMIDEQIERRMRSRREAGGGSSGEKDLLDVMLDMSGQGKDDGVVIVNREVIRTFLTDIFLATVPISITIEWAMAELLRHPDTMSKVQEELRRVLGSKALVEHPDVDHVPYLRAAIRETLRLHPVVPLVPNEAEETVEIQGHAVPKGCTVLVNLWAVHRDAAAWPEPDRFMPERFLQRRPEEAGFLGTTEFEFIPFSAGRRICLGLPLATRMVHAMLGSLLHRFEGALPREVKENGIDMAESLGLTMFMATPLQATPKSV</sequence>
<dbReference type="PANTHER" id="PTHR47950">
    <property type="entry name" value="CYTOCHROME P450, FAMILY 76, SUBFAMILY C, POLYPEPTIDE 5-RELATED"/>
    <property type="match status" value="1"/>
</dbReference>
<dbReference type="GO" id="GO:0020037">
    <property type="term" value="F:heme binding"/>
    <property type="evidence" value="ECO:0007669"/>
    <property type="project" value="InterPro"/>
</dbReference>
<dbReference type="PANTHER" id="PTHR47950:SF7">
    <property type="entry name" value="OS12G0196700 PROTEIN"/>
    <property type="match status" value="1"/>
</dbReference>
<dbReference type="GO" id="GO:0004497">
    <property type="term" value="F:monooxygenase activity"/>
    <property type="evidence" value="ECO:0007669"/>
    <property type="project" value="UniProtKB-KW"/>
</dbReference>
<dbReference type="SUPFAM" id="SSF48264">
    <property type="entry name" value="Cytochrome P450"/>
    <property type="match status" value="1"/>
</dbReference>
<dbReference type="Gene3D" id="1.10.630.10">
    <property type="entry name" value="Cytochrome P450"/>
    <property type="match status" value="1"/>
</dbReference>
<dbReference type="InterPro" id="IPR017972">
    <property type="entry name" value="Cyt_P450_CS"/>
</dbReference>
<dbReference type="PRINTS" id="PR00463">
    <property type="entry name" value="EP450I"/>
</dbReference>
<name>A0A8T0VG41_PANVG</name>
<dbReference type="PROSITE" id="PS00086">
    <property type="entry name" value="CYTOCHROME_P450"/>
    <property type="match status" value="1"/>
</dbReference>
<comment type="similarity">
    <text evidence="1 3">Belongs to the cytochrome P450 family.</text>
</comment>
<keyword evidence="2 3" id="KW-0349">Heme</keyword>
<dbReference type="AlphaFoldDB" id="A0A8T0VG41"/>
<comment type="caution">
    <text evidence="4">The sequence shown here is derived from an EMBL/GenBank/DDBJ whole genome shotgun (WGS) entry which is preliminary data.</text>
</comment>
<evidence type="ECO:0000256" key="1">
    <source>
        <dbReference type="ARBA" id="ARBA00010617"/>
    </source>
</evidence>
<organism evidence="4 5">
    <name type="scientific">Panicum virgatum</name>
    <name type="common">Blackwell switchgrass</name>
    <dbReference type="NCBI Taxonomy" id="38727"/>
    <lineage>
        <taxon>Eukaryota</taxon>
        <taxon>Viridiplantae</taxon>
        <taxon>Streptophyta</taxon>
        <taxon>Embryophyta</taxon>
        <taxon>Tracheophyta</taxon>
        <taxon>Spermatophyta</taxon>
        <taxon>Magnoliopsida</taxon>
        <taxon>Liliopsida</taxon>
        <taxon>Poales</taxon>
        <taxon>Poaceae</taxon>
        <taxon>PACMAD clade</taxon>
        <taxon>Panicoideae</taxon>
        <taxon>Panicodae</taxon>
        <taxon>Paniceae</taxon>
        <taxon>Panicinae</taxon>
        <taxon>Panicum</taxon>
        <taxon>Panicum sect. Hiantes</taxon>
    </lineage>
</organism>
<feature type="binding site" description="axial binding residue" evidence="2">
    <location>
        <position position="447"/>
    </location>
    <ligand>
        <name>heme</name>
        <dbReference type="ChEBI" id="CHEBI:30413"/>
    </ligand>
    <ligandPart>
        <name>Fe</name>
        <dbReference type="ChEBI" id="CHEBI:18248"/>
    </ligandPart>
</feature>
<gene>
    <name evidence="4" type="ORF">PVAP13_2NG247500</name>
</gene>
<proteinExistence type="inferred from homology"/>
<keyword evidence="3" id="KW-0560">Oxidoreductase</keyword>
<protein>
    <submittedName>
        <fullName evidence="4">Uncharacterized protein</fullName>
    </submittedName>
</protein>
<dbReference type="Pfam" id="PF00067">
    <property type="entry name" value="p450"/>
    <property type="match status" value="1"/>
</dbReference>
<dbReference type="InterPro" id="IPR001128">
    <property type="entry name" value="Cyt_P450"/>
</dbReference>
<keyword evidence="2 3" id="KW-0408">Iron</keyword>
<evidence type="ECO:0000313" key="5">
    <source>
        <dbReference type="Proteomes" id="UP000823388"/>
    </source>
</evidence>
<dbReference type="PRINTS" id="PR00385">
    <property type="entry name" value="P450"/>
</dbReference>
<reference evidence="4" key="1">
    <citation type="submission" date="2020-05" db="EMBL/GenBank/DDBJ databases">
        <title>WGS assembly of Panicum virgatum.</title>
        <authorList>
            <person name="Lovell J.T."/>
            <person name="Jenkins J."/>
            <person name="Shu S."/>
            <person name="Juenger T.E."/>
            <person name="Schmutz J."/>
        </authorList>
    </citation>
    <scope>NUCLEOTIDE SEQUENCE</scope>
    <source>
        <strain evidence="4">AP13</strain>
    </source>
</reference>
<keyword evidence="5" id="KW-1185">Reference proteome</keyword>
<dbReference type="GO" id="GO:0016705">
    <property type="term" value="F:oxidoreductase activity, acting on paired donors, with incorporation or reduction of molecular oxygen"/>
    <property type="evidence" value="ECO:0007669"/>
    <property type="project" value="InterPro"/>
</dbReference>